<dbReference type="Pfam" id="PF02687">
    <property type="entry name" value="FtsX"/>
    <property type="match status" value="2"/>
</dbReference>
<proteinExistence type="inferred from homology"/>
<feature type="domain" description="MacB-like periplasmic core" evidence="9">
    <location>
        <begin position="479"/>
        <end position="686"/>
    </location>
</feature>
<feature type="domain" description="MacB-like periplasmic core" evidence="9">
    <location>
        <begin position="20"/>
        <end position="226"/>
    </location>
</feature>
<dbReference type="RefSeq" id="WP_002637501.1">
    <property type="nucleotide sequence ID" value="NZ_CP012109.1"/>
</dbReference>
<feature type="transmembrane region" description="Helical" evidence="7">
    <location>
        <begin position="255"/>
        <end position="278"/>
    </location>
</feature>
<evidence type="ECO:0000259" key="8">
    <source>
        <dbReference type="Pfam" id="PF02687"/>
    </source>
</evidence>
<dbReference type="AlphaFoldDB" id="A0A0H4WNL9"/>
<feature type="transmembrane region" description="Helical" evidence="7">
    <location>
        <begin position="298"/>
        <end position="325"/>
    </location>
</feature>
<dbReference type="GO" id="GO:0098797">
    <property type="term" value="C:plasma membrane protein complex"/>
    <property type="evidence" value="ECO:0007669"/>
    <property type="project" value="TreeGrafter"/>
</dbReference>
<dbReference type="KEGG" id="mym:A176_000080"/>
<evidence type="ECO:0000256" key="2">
    <source>
        <dbReference type="ARBA" id="ARBA00005236"/>
    </source>
</evidence>
<dbReference type="InterPro" id="IPR025857">
    <property type="entry name" value="MacB_PCD"/>
</dbReference>
<dbReference type="InterPro" id="IPR003838">
    <property type="entry name" value="ABC3_permease_C"/>
</dbReference>
<feature type="transmembrane region" description="Helical" evidence="7">
    <location>
        <begin position="480"/>
        <end position="500"/>
    </location>
</feature>
<evidence type="ECO:0000256" key="6">
    <source>
        <dbReference type="ARBA" id="ARBA00023136"/>
    </source>
</evidence>
<keyword evidence="4 7" id="KW-0812">Transmembrane</keyword>
<evidence type="ECO:0000256" key="5">
    <source>
        <dbReference type="ARBA" id="ARBA00022989"/>
    </source>
</evidence>
<dbReference type="PATRIC" id="fig|1297742.4.peg.84"/>
<evidence type="ECO:0000256" key="3">
    <source>
        <dbReference type="ARBA" id="ARBA00022475"/>
    </source>
</evidence>
<keyword evidence="11" id="KW-1185">Reference proteome</keyword>
<evidence type="ECO:0000256" key="1">
    <source>
        <dbReference type="ARBA" id="ARBA00004651"/>
    </source>
</evidence>
<dbReference type="Pfam" id="PF12704">
    <property type="entry name" value="MacB_PCD"/>
    <property type="match status" value="2"/>
</dbReference>
<dbReference type="GO" id="GO:0044874">
    <property type="term" value="P:lipoprotein localization to outer membrane"/>
    <property type="evidence" value="ECO:0007669"/>
    <property type="project" value="TreeGrafter"/>
</dbReference>
<dbReference type="EMBL" id="CP012109">
    <property type="protein sequence ID" value="AKQ63168.1"/>
    <property type="molecule type" value="Genomic_DNA"/>
</dbReference>
<evidence type="ECO:0000313" key="11">
    <source>
        <dbReference type="Proteomes" id="UP000009026"/>
    </source>
</evidence>
<keyword evidence="3" id="KW-1003">Cell membrane</keyword>
<dbReference type="Proteomes" id="UP000009026">
    <property type="component" value="Chromosome"/>
</dbReference>
<evidence type="ECO:0000256" key="4">
    <source>
        <dbReference type="ARBA" id="ARBA00022692"/>
    </source>
</evidence>
<comment type="similarity">
    <text evidence="2">Belongs to the ABC-4 integral membrane protein family. LolC/E subfamily.</text>
</comment>
<reference evidence="10 11" key="1">
    <citation type="journal article" date="2016" name="PLoS ONE">
        <title>Complete Genome Sequence and Comparative Genomics of a Novel Myxobacterium Myxococcus hansupus.</title>
        <authorList>
            <person name="Sharma G."/>
            <person name="Narwani T."/>
            <person name="Subramanian S."/>
        </authorList>
    </citation>
    <scope>NUCLEOTIDE SEQUENCE [LARGE SCALE GENOMIC DNA]</scope>
    <source>
        <strain evidence="11">mixupus</strain>
    </source>
</reference>
<organism evidence="10 11">
    <name type="scientific">Pseudomyxococcus hansupus</name>
    <dbReference type="NCBI Taxonomy" id="1297742"/>
    <lineage>
        <taxon>Bacteria</taxon>
        <taxon>Pseudomonadati</taxon>
        <taxon>Myxococcota</taxon>
        <taxon>Myxococcia</taxon>
        <taxon>Myxococcales</taxon>
        <taxon>Cystobacterineae</taxon>
        <taxon>Myxococcaceae</taxon>
        <taxon>Pseudomyxococcus</taxon>
    </lineage>
</organism>
<sequence>MKGLLVRSSIRHLGRHPWLTGLSLLGIALGVAVVVSIDLASGSALRAFERSTDAVAGRATHQLVGGATGVPEAVYRDLRVRPGAPVAAPVVEGHVQAAVGDKRTLTVLGVDPFVEGPFRDYARGEAVGNVGTLLTEPGAVMLSARAARALGLTTGDTLPVRLEGLEKPLRVVGLLEPADEDTARALEALALMDVATAQELLGQTGRLTRVDLRLTGGEAQERAVAATLPQGLELVRAAARAGTVEQMTRAFRTNLTALSLLALVVGMFLIYNTMTFSVVQRRGLLGRLRALGITRRELFGLVLGEAAVLGAVGTALGLLLGVLLARGLVELVTQTLNDLYFVVSVRRLALEPFTLAKGLALGLGATLLAALVPAWEAARSPPVTTMRRSTLEDVSRGRAPRLAVCGLLVLAAGTGLLSWNTPSLLPAYGGLFSVLLGAALLVPWTTQFLCALAAQPLGAAFGLLGRMAARGVHTSLSRTAVALAALMVAVATTVGVGLMVSSFRGTVVSWLDTSLQADVFISPPSLVARRGGATMLPGLADTLRDTPGVIGSSTLRVANVRVDGVPTDLMAVDFSRTPVRPYTFKHGDAETAWRELESSPDTILVSEPFSFHRGVGVGDSVRLATDQGPRDFRVLGVYFDYGSDVGTLLLPRTTYEHWFDDRGISGVALYAAPGQDVDALVASVRERTGDTQALLVRANRSLRQASLDVFDRTFTITQVLRLLAIGVAFVGVLSALMALQLERAREFAVLRATGLTPEQLWGLVSLQTGLLGLLAGLFSVPLGVGLAYVLVHVINQRSFGWTLQLALTPQTMVQAVVLALVASALAGLYPAWKMARANAALALREE</sequence>
<gene>
    <name evidence="10" type="ORF">A176_000080</name>
</gene>
<dbReference type="OrthoDB" id="9780560at2"/>
<dbReference type="PANTHER" id="PTHR30489">
    <property type="entry name" value="LIPOPROTEIN-RELEASING SYSTEM TRANSMEMBRANE PROTEIN LOLE"/>
    <property type="match status" value="1"/>
</dbReference>
<feature type="transmembrane region" description="Helical" evidence="7">
    <location>
        <begin position="722"/>
        <end position="741"/>
    </location>
</feature>
<protein>
    <submittedName>
        <fullName evidence="10">AttF component of AttEFGH ABC transport system / AttG component of AttEFGH ABC transport system</fullName>
    </submittedName>
</protein>
<name>A0A0H4WNL9_9BACT</name>
<feature type="transmembrane region" description="Helical" evidence="7">
    <location>
        <begin position="358"/>
        <end position="378"/>
    </location>
</feature>
<feature type="transmembrane region" description="Helical" evidence="7">
    <location>
        <begin position="761"/>
        <end position="791"/>
    </location>
</feature>
<accession>A0A0H4WNL9</accession>
<feature type="domain" description="ABC3 transporter permease C-terminal" evidence="8">
    <location>
        <begin position="722"/>
        <end position="838"/>
    </location>
</feature>
<dbReference type="STRING" id="1297742.A176_000080"/>
<feature type="domain" description="ABC3 transporter permease C-terminal" evidence="8">
    <location>
        <begin position="258"/>
        <end position="382"/>
    </location>
</feature>
<comment type="subcellular location">
    <subcellularLocation>
        <location evidence="1">Cell membrane</location>
        <topology evidence="1">Multi-pass membrane protein</topology>
    </subcellularLocation>
</comment>
<dbReference type="InterPro" id="IPR051447">
    <property type="entry name" value="Lipoprotein-release_system"/>
</dbReference>
<feature type="transmembrane region" description="Helical" evidence="7">
    <location>
        <begin position="812"/>
        <end position="832"/>
    </location>
</feature>
<keyword evidence="6 7" id="KW-0472">Membrane</keyword>
<dbReference type="PANTHER" id="PTHR30489:SF0">
    <property type="entry name" value="LIPOPROTEIN-RELEASING SYSTEM TRANSMEMBRANE PROTEIN LOLE"/>
    <property type="match status" value="1"/>
</dbReference>
<dbReference type="eggNOG" id="COG0577">
    <property type="taxonomic scope" value="Bacteria"/>
</dbReference>
<evidence type="ECO:0000313" key="10">
    <source>
        <dbReference type="EMBL" id="AKQ63168.1"/>
    </source>
</evidence>
<feature type="transmembrane region" description="Helical" evidence="7">
    <location>
        <begin position="425"/>
        <end position="442"/>
    </location>
</feature>
<keyword evidence="5 7" id="KW-1133">Transmembrane helix</keyword>
<evidence type="ECO:0000259" key="9">
    <source>
        <dbReference type="Pfam" id="PF12704"/>
    </source>
</evidence>
<feature type="transmembrane region" description="Helical" evidence="7">
    <location>
        <begin position="399"/>
        <end position="419"/>
    </location>
</feature>
<evidence type="ECO:0000256" key="7">
    <source>
        <dbReference type="SAM" id="Phobius"/>
    </source>
</evidence>